<reference evidence="3" key="1">
    <citation type="journal article" date="2019" name="Int. J. Syst. Evol. Microbiol.">
        <title>The Global Catalogue of Microorganisms (GCM) 10K type strain sequencing project: providing services to taxonomists for standard genome sequencing and annotation.</title>
        <authorList>
            <consortium name="The Broad Institute Genomics Platform"/>
            <consortium name="The Broad Institute Genome Sequencing Center for Infectious Disease"/>
            <person name="Wu L."/>
            <person name="Ma J."/>
        </authorList>
    </citation>
    <scope>NUCLEOTIDE SEQUENCE [LARGE SCALE GENOMIC DNA]</scope>
    <source>
        <strain evidence="3">CGMCC 1.15304</strain>
    </source>
</reference>
<dbReference type="SUPFAM" id="SSF53850">
    <property type="entry name" value="Periplasmic binding protein-like II"/>
    <property type="match status" value="1"/>
</dbReference>
<dbReference type="Proteomes" id="UP001595776">
    <property type="component" value="Unassembled WGS sequence"/>
</dbReference>
<comment type="caution">
    <text evidence="2">The sequence shown here is derived from an EMBL/GenBank/DDBJ whole genome shotgun (WGS) entry which is preliminary data.</text>
</comment>
<gene>
    <name evidence="2" type="ORF">ACFO5Q_04830</name>
</gene>
<organism evidence="2 3">
    <name type="scientific">Kordiimonas lipolytica</name>
    <dbReference type="NCBI Taxonomy" id="1662421"/>
    <lineage>
        <taxon>Bacteria</taxon>
        <taxon>Pseudomonadati</taxon>
        <taxon>Pseudomonadota</taxon>
        <taxon>Alphaproteobacteria</taxon>
        <taxon>Kordiimonadales</taxon>
        <taxon>Kordiimonadaceae</taxon>
        <taxon>Kordiimonas</taxon>
    </lineage>
</organism>
<evidence type="ECO:0000256" key="1">
    <source>
        <dbReference type="SAM" id="SignalP"/>
    </source>
</evidence>
<keyword evidence="1" id="KW-0732">Signal</keyword>
<sequence>MLRKFFVVASGIVSIAILLLAATSVQANDSPSDNLETPEPAVVLGTVWGQTLAQDGTGFYNDVFRDLVPAGDGAVDYKLMPYRRARSQFLVGQTACLYPSARSVLTTGGHDGGQKLIESNALFTAAEHLFAPAGMAPPASLADLKGKTVAVPTGSIMTKLLKDTGAQLISVHDETAKAQMLITGRVDMMSGMLPNEYLVFKSLDTRMASYDRDFSLIEAGVAIVCHDTPANRAFIAQLNERIDLLQADAAFQDLLASAGVMQAPYAGAADLNDIAPAAGVKPRFAHPGRRVPFSNIR</sequence>
<proteinExistence type="predicted"/>
<name>A0ABV8U8P6_9PROT</name>
<keyword evidence="3" id="KW-1185">Reference proteome</keyword>
<feature type="signal peptide" evidence="1">
    <location>
        <begin position="1"/>
        <end position="27"/>
    </location>
</feature>
<dbReference type="RefSeq" id="WP_197421252.1">
    <property type="nucleotide sequence ID" value="NZ_JBHSCR010000003.1"/>
</dbReference>
<feature type="chain" id="PRO_5047067529" evidence="1">
    <location>
        <begin position="28"/>
        <end position="297"/>
    </location>
</feature>
<accession>A0ABV8U8P6</accession>
<protein>
    <submittedName>
        <fullName evidence="2">Substrate-binding periplasmic protein</fullName>
    </submittedName>
</protein>
<dbReference type="Gene3D" id="3.40.190.10">
    <property type="entry name" value="Periplasmic binding protein-like II"/>
    <property type="match status" value="2"/>
</dbReference>
<dbReference type="EMBL" id="JBHSCR010000003">
    <property type="protein sequence ID" value="MFC4347161.1"/>
    <property type="molecule type" value="Genomic_DNA"/>
</dbReference>
<evidence type="ECO:0000313" key="2">
    <source>
        <dbReference type="EMBL" id="MFC4347161.1"/>
    </source>
</evidence>
<evidence type="ECO:0000313" key="3">
    <source>
        <dbReference type="Proteomes" id="UP001595776"/>
    </source>
</evidence>